<dbReference type="EMBL" id="JAVUPU010000010">
    <property type="protein sequence ID" value="MDT9600667.1"/>
    <property type="molecule type" value="Genomic_DNA"/>
</dbReference>
<feature type="compositionally biased region" description="Low complexity" evidence="1">
    <location>
        <begin position="106"/>
        <end position="123"/>
    </location>
</feature>
<dbReference type="RefSeq" id="WP_315728043.1">
    <property type="nucleotide sequence ID" value="NZ_JAVUPU010000010.1"/>
</dbReference>
<sequence>MMRPGAAMLRRPGGLLVLLAFLLSLLPVAAQATAAAASDERLAVQLAASLAFEVTASGKIPEASAAADRDGSESSEGGGAPLSPRQFTATSRRLVGEHLLPPSTAPPASAAADAYQARASPLR</sequence>
<feature type="chain" id="PRO_5047140519" description="DUF2388 domain-containing protein" evidence="2">
    <location>
        <begin position="33"/>
        <end position="123"/>
    </location>
</feature>
<feature type="region of interest" description="Disordered" evidence="1">
    <location>
        <begin position="62"/>
        <end position="123"/>
    </location>
</feature>
<evidence type="ECO:0000313" key="4">
    <source>
        <dbReference type="Proteomes" id="UP001259572"/>
    </source>
</evidence>
<gene>
    <name evidence="3" type="ORF">RQX22_17025</name>
</gene>
<name>A0ABU3QBA0_9SPHN</name>
<proteinExistence type="predicted"/>
<evidence type="ECO:0000256" key="2">
    <source>
        <dbReference type="SAM" id="SignalP"/>
    </source>
</evidence>
<feature type="signal peptide" evidence="2">
    <location>
        <begin position="1"/>
        <end position="32"/>
    </location>
</feature>
<evidence type="ECO:0000313" key="3">
    <source>
        <dbReference type="EMBL" id="MDT9600667.1"/>
    </source>
</evidence>
<reference evidence="3 4" key="1">
    <citation type="submission" date="2023-05" db="EMBL/GenBank/DDBJ databases">
        <authorList>
            <person name="Guo Y."/>
        </authorList>
    </citation>
    <scope>NUCLEOTIDE SEQUENCE [LARGE SCALE GENOMIC DNA]</scope>
    <source>
        <strain evidence="3 4">GR2756</strain>
    </source>
</reference>
<evidence type="ECO:0008006" key="5">
    <source>
        <dbReference type="Google" id="ProtNLM"/>
    </source>
</evidence>
<keyword evidence="4" id="KW-1185">Reference proteome</keyword>
<keyword evidence="2" id="KW-0732">Signal</keyword>
<evidence type="ECO:0000256" key="1">
    <source>
        <dbReference type="SAM" id="MobiDB-lite"/>
    </source>
</evidence>
<protein>
    <recommendedName>
        <fullName evidence="5">DUF2388 domain-containing protein</fullName>
    </recommendedName>
</protein>
<comment type="caution">
    <text evidence="3">The sequence shown here is derived from an EMBL/GenBank/DDBJ whole genome shotgun (WGS) entry which is preliminary data.</text>
</comment>
<accession>A0ABU3QBA0</accession>
<dbReference type="Proteomes" id="UP001259572">
    <property type="component" value="Unassembled WGS sequence"/>
</dbReference>
<organism evidence="3 4">
    <name type="scientific">Sphingosinicella rhizophila</name>
    <dbReference type="NCBI Taxonomy" id="3050082"/>
    <lineage>
        <taxon>Bacteria</taxon>
        <taxon>Pseudomonadati</taxon>
        <taxon>Pseudomonadota</taxon>
        <taxon>Alphaproteobacteria</taxon>
        <taxon>Sphingomonadales</taxon>
        <taxon>Sphingosinicellaceae</taxon>
        <taxon>Sphingosinicella</taxon>
    </lineage>
</organism>